<dbReference type="RefSeq" id="WP_101637157.1">
    <property type="nucleotide sequence ID" value="NZ_CAKZWX010000024.1"/>
</dbReference>
<comment type="caution">
    <text evidence="1">The sequence shown here is derived from an EMBL/GenBank/DDBJ whole genome shotgun (WGS) entry which is preliminary data.</text>
</comment>
<dbReference type="AlphaFoldDB" id="A0A2I1NB38"/>
<reference evidence="1 2" key="1">
    <citation type="submission" date="2017-12" db="EMBL/GenBank/DDBJ databases">
        <title>Phylogenetic diversity of female urinary microbiome.</title>
        <authorList>
            <person name="Thomas-White K."/>
            <person name="Wolfe A.J."/>
        </authorList>
    </citation>
    <scope>NUCLEOTIDE SEQUENCE [LARGE SCALE GENOMIC DNA]</scope>
    <source>
        <strain evidence="1 2">UMB0112</strain>
    </source>
</reference>
<accession>A0A2I1NB38</accession>
<dbReference type="Proteomes" id="UP000234639">
    <property type="component" value="Unassembled WGS sequence"/>
</dbReference>
<organism evidence="1 2">
    <name type="scientific">Campylobacter ureolyticus</name>
    <dbReference type="NCBI Taxonomy" id="827"/>
    <lineage>
        <taxon>Bacteria</taxon>
        <taxon>Pseudomonadati</taxon>
        <taxon>Campylobacterota</taxon>
        <taxon>Epsilonproteobacteria</taxon>
        <taxon>Campylobacterales</taxon>
        <taxon>Campylobacteraceae</taxon>
        <taxon>Campylobacter</taxon>
    </lineage>
</organism>
<gene>
    <name evidence="1" type="ORF">CYJ41_04395</name>
</gene>
<evidence type="ECO:0000313" key="1">
    <source>
        <dbReference type="EMBL" id="PKZ29597.1"/>
    </source>
</evidence>
<name>A0A2I1NB38_9BACT</name>
<proteinExistence type="predicted"/>
<sequence length="63" mass="7506">MNNLIVSKKIRNDWGTLTHFCRKNNIKINTFKQVLYGYAKSKKITNLLIKYGYIKSQKDLERL</sequence>
<evidence type="ECO:0000313" key="2">
    <source>
        <dbReference type="Proteomes" id="UP000234639"/>
    </source>
</evidence>
<protein>
    <submittedName>
        <fullName evidence="1">Uncharacterized protein</fullName>
    </submittedName>
</protein>
<dbReference type="EMBL" id="PKHU01000003">
    <property type="protein sequence ID" value="PKZ29597.1"/>
    <property type="molecule type" value="Genomic_DNA"/>
</dbReference>